<organism evidence="3 4">
    <name type="scientific">Salix brachista</name>
    <dbReference type="NCBI Taxonomy" id="2182728"/>
    <lineage>
        <taxon>Eukaryota</taxon>
        <taxon>Viridiplantae</taxon>
        <taxon>Streptophyta</taxon>
        <taxon>Embryophyta</taxon>
        <taxon>Tracheophyta</taxon>
        <taxon>Spermatophyta</taxon>
        <taxon>Magnoliopsida</taxon>
        <taxon>eudicotyledons</taxon>
        <taxon>Gunneridae</taxon>
        <taxon>Pentapetalae</taxon>
        <taxon>rosids</taxon>
        <taxon>fabids</taxon>
        <taxon>Malpighiales</taxon>
        <taxon>Salicaceae</taxon>
        <taxon>Saliceae</taxon>
        <taxon>Salix</taxon>
    </lineage>
</organism>
<dbReference type="EMBL" id="VDCV01000009">
    <property type="protein sequence ID" value="KAB5540920.1"/>
    <property type="molecule type" value="Genomic_DNA"/>
</dbReference>
<feature type="region of interest" description="Disordered" evidence="1">
    <location>
        <begin position="92"/>
        <end position="116"/>
    </location>
</feature>
<sequence>MVGFSTQALSTDLVLILSFIASDSSMPPQFTIRRPLELDLKDLMELDKKFEMLQTTMHNHLVKNNNGASSSQAPEIQGYAFASTANDPNASVFADGDLPSGGSYESLHQDHIYEET</sequence>
<keyword evidence="2" id="KW-0732">Signal</keyword>
<dbReference type="Proteomes" id="UP000326939">
    <property type="component" value="Chromosome 9"/>
</dbReference>
<feature type="chain" id="PRO_5024372646" evidence="2">
    <location>
        <begin position="26"/>
        <end position="116"/>
    </location>
</feature>
<reference evidence="4" key="1">
    <citation type="journal article" date="2019" name="Gigascience">
        <title>De novo genome assembly of the endangered Acer yangbiense, a plant species with extremely small populations endemic to Yunnan Province, China.</title>
        <authorList>
            <person name="Yang J."/>
            <person name="Wariss H.M."/>
            <person name="Tao L."/>
            <person name="Zhang R."/>
            <person name="Yun Q."/>
            <person name="Hollingsworth P."/>
            <person name="Dao Z."/>
            <person name="Luo G."/>
            <person name="Guo H."/>
            <person name="Ma Y."/>
            <person name="Sun W."/>
        </authorList>
    </citation>
    <scope>NUCLEOTIDE SEQUENCE [LARGE SCALE GENOMIC DNA]</scope>
    <source>
        <strain evidence="4">cv. br00</strain>
    </source>
</reference>
<evidence type="ECO:0000313" key="4">
    <source>
        <dbReference type="Proteomes" id="UP000326939"/>
    </source>
</evidence>
<feature type="compositionally biased region" description="Basic and acidic residues" evidence="1">
    <location>
        <begin position="107"/>
        <end position="116"/>
    </location>
</feature>
<comment type="caution">
    <text evidence="3">The sequence shown here is derived from an EMBL/GenBank/DDBJ whole genome shotgun (WGS) entry which is preliminary data.</text>
</comment>
<name>A0A5N5LE97_9ROSI</name>
<evidence type="ECO:0000256" key="1">
    <source>
        <dbReference type="SAM" id="MobiDB-lite"/>
    </source>
</evidence>
<dbReference type="AlphaFoldDB" id="A0A5N5LE97"/>
<evidence type="ECO:0000313" key="3">
    <source>
        <dbReference type="EMBL" id="KAB5540920.1"/>
    </source>
</evidence>
<keyword evidence="4" id="KW-1185">Reference proteome</keyword>
<gene>
    <name evidence="3" type="ORF">DKX38_013894</name>
</gene>
<proteinExistence type="predicted"/>
<feature type="signal peptide" evidence="2">
    <location>
        <begin position="1"/>
        <end position="25"/>
    </location>
</feature>
<accession>A0A5N5LE97</accession>
<evidence type="ECO:0000256" key="2">
    <source>
        <dbReference type="SAM" id="SignalP"/>
    </source>
</evidence>
<protein>
    <submittedName>
        <fullName evidence="3">Uncharacterized protein</fullName>
    </submittedName>
</protein>